<sequence length="160" mass="17187">MSLTTHAVKIIPFFTTPHLSSLLAFYRIYLPDFTISAHPADSPEPTFASIAAGPGAAANIYILQDTAQQRARGSCMLMLDSLGILGEFHARLGAAAAQGGLLRRGDAVEDWIGMPSAAPATDGPQIAVLGPLEDKPWGYRQFDLVDLHGNMIVFFAFLDE</sequence>
<dbReference type="InterPro" id="IPR029068">
    <property type="entry name" value="Glyas_Bleomycin-R_OHBP_Dase"/>
</dbReference>
<reference evidence="1 2" key="1">
    <citation type="submission" date="2013-03" db="EMBL/GenBank/DDBJ databases">
        <title>The Genome Sequence of Cladophialophora psammophila CBS 110553.</title>
        <authorList>
            <consortium name="The Broad Institute Genomics Platform"/>
            <person name="Cuomo C."/>
            <person name="de Hoog S."/>
            <person name="Gorbushina A."/>
            <person name="Walker B."/>
            <person name="Young S.K."/>
            <person name="Zeng Q."/>
            <person name="Gargeya S."/>
            <person name="Fitzgerald M."/>
            <person name="Haas B."/>
            <person name="Abouelleil A."/>
            <person name="Allen A.W."/>
            <person name="Alvarado L."/>
            <person name="Arachchi H.M."/>
            <person name="Berlin A.M."/>
            <person name="Chapman S.B."/>
            <person name="Gainer-Dewar J."/>
            <person name="Goldberg J."/>
            <person name="Griggs A."/>
            <person name="Gujja S."/>
            <person name="Hansen M."/>
            <person name="Howarth C."/>
            <person name="Imamovic A."/>
            <person name="Ireland A."/>
            <person name="Larimer J."/>
            <person name="McCowan C."/>
            <person name="Murphy C."/>
            <person name="Pearson M."/>
            <person name="Poon T.W."/>
            <person name="Priest M."/>
            <person name="Roberts A."/>
            <person name="Saif S."/>
            <person name="Shea T."/>
            <person name="Sisk P."/>
            <person name="Sykes S."/>
            <person name="Wortman J."/>
            <person name="Nusbaum C."/>
            <person name="Birren B."/>
        </authorList>
    </citation>
    <scope>NUCLEOTIDE SEQUENCE [LARGE SCALE GENOMIC DNA]</scope>
    <source>
        <strain evidence="1 2">CBS 110553</strain>
    </source>
</reference>
<dbReference type="AlphaFoldDB" id="W9WZX7"/>
<dbReference type="Gene3D" id="3.10.180.10">
    <property type="entry name" value="2,3-Dihydroxybiphenyl 1,2-Dioxygenase, domain 1"/>
    <property type="match status" value="1"/>
</dbReference>
<dbReference type="OrthoDB" id="1077582at2759"/>
<gene>
    <name evidence="1" type="ORF">A1O5_03249</name>
</gene>
<comment type="caution">
    <text evidence="1">The sequence shown here is derived from an EMBL/GenBank/DDBJ whole genome shotgun (WGS) entry which is preliminary data.</text>
</comment>
<dbReference type="RefSeq" id="XP_007742051.1">
    <property type="nucleotide sequence ID" value="XM_007743861.1"/>
</dbReference>
<evidence type="ECO:0000313" key="1">
    <source>
        <dbReference type="EMBL" id="EXJ73488.1"/>
    </source>
</evidence>
<dbReference type="Proteomes" id="UP000019471">
    <property type="component" value="Unassembled WGS sequence"/>
</dbReference>
<dbReference type="eggNOG" id="ENOG502RH79">
    <property type="taxonomic scope" value="Eukaryota"/>
</dbReference>
<proteinExistence type="predicted"/>
<accession>W9WZX7</accession>
<dbReference type="STRING" id="1182543.W9WZX7"/>
<dbReference type="EMBL" id="AMGX01000004">
    <property type="protein sequence ID" value="EXJ73488.1"/>
    <property type="molecule type" value="Genomic_DNA"/>
</dbReference>
<keyword evidence="2" id="KW-1185">Reference proteome</keyword>
<evidence type="ECO:0000313" key="2">
    <source>
        <dbReference type="Proteomes" id="UP000019471"/>
    </source>
</evidence>
<dbReference type="HOGENOM" id="CLU_121050_0_0_1"/>
<organism evidence="1 2">
    <name type="scientific">Cladophialophora psammophila CBS 110553</name>
    <dbReference type="NCBI Taxonomy" id="1182543"/>
    <lineage>
        <taxon>Eukaryota</taxon>
        <taxon>Fungi</taxon>
        <taxon>Dikarya</taxon>
        <taxon>Ascomycota</taxon>
        <taxon>Pezizomycotina</taxon>
        <taxon>Eurotiomycetes</taxon>
        <taxon>Chaetothyriomycetidae</taxon>
        <taxon>Chaetothyriales</taxon>
        <taxon>Herpotrichiellaceae</taxon>
        <taxon>Cladophialophora</taxon>
    </lineage>
</organism>
<evidence type="ECO:0008006" key="3">
    <source>
        <dbReference type="Google" id="ProtNLM"/>
    </source>
</evidence>
<name>W9WZX7_9EURO</name>
<protein>
    <recommendedName>
        <fullName evidence="3">Glyoxalase/fosfomycin resistance/dioxygenase domain-containing protein</fullName>
    </recommendedName>
</protein>
<dbReference type="GeneID" id="19187978"/>